<dbReference type="Proteomes" id="UP001159427">
    <property type="component" value="Unassembled WGS sequence"/>
</dbReference>
<organism evidence="1 2">
    <name type="scientific">Porites evermanni</name>
    <dbReference type="NCBI Taxonomy" id="104178"/>
    <lineage>
        <taxon>Eukaryota</taxon>
        <taxon>Metazoa</taxon>
        <taxon>Cnidaria</taxon>
        <taxon>Anthozoa</taxon>
        <taxon>Hexacorallia</taxon>
        <taxon>Scleractinia</taxon>
        <taxon>Fungiina</taxon>
        <taxon>Poritidae</taxon>
        <taxon>Porites</taxon>
    </lineage>
</organism>
<gene>
    <name evidence="1" type="ORF">PEVE_00027255</name>
</gene>
<reference evidence="1 2" key="1">
    <citation type="submission" date="2022-05" db="EMBL/GenBank/DDBJ databases">
        <authorList>
            <consortium name="Genoscope - CEA"/>
            <person name="William W."/>
        </authorList>
    </citation>
    <scope>NUCLEOTIDE SEQUENCE [LARGE SCALE GENOMIC DNA]</scope>
</reference>
<keyword evidence="2" id="KW-1185">Reference proteome</keyword>
<proteinExistence type="predicted"/>
<evidence type="ECO:0000313" key="1">
    <source>
        <dbReference type="EMBL" id="CAH3194148.1"/>
    </source>
</evidence>
<sequence>MMEMVMKSKSAKTEYKVRDLVGKTIGRVQYFLNKTFVELLDEGRVTCVTGEPTASVNPQQKQKWVKNRRTGGGAIIPCTWLLWVPRGMEERVMEVIRARLPDVDGHEYMDVQVR</sequence>
<comment type="caution">
    <text evidence="1">The sequence shown here is derived from an EMBL/GenBank/DDBJ whole genome shotgun (WGS) entry which is preliminary data.</text>
</comment>
<accession>A0ABN8SRE3</accession>
<name>A0ABN8SRE3_9CNID</name>
<protein>
    <submittedName>
        <fullName evidence="1">Uncharacterized protein</fullName>
    </submittedName>
</protein>
<evidence type="ECO:0000313" key="2">
    <source>
        <dbReference type="Proteomes" id="UP001159427"/>
    </source>
</evidence>
<feature type="non-terminal residue" evidence="1">
    <location>
        <position position="114"/>
    </location>
</feature>
<dbReference type="EMBL" id="CALNXI010003730">
    <property type="protein sequence ID" value="CAH3194148.1"/>
    <property type="molecule type" value="Genomic_DNA"/>
</dbReference>